<accession>C4XP79</accession>
<dbReference type="RefSeq" id="WP_015862713.1">
    <property type="nucleotide sequence ID" value="NC_012796.1"/>
</dbReference>
<dbReference type="OrthoDB" id="9931729at2"/>
<keyword evidence="2" id="KW-1185">Reference proteome</keyword>
<dbReference type="EMBL" id="AP010904">
    <property type="protein sequence ID" value="BAH77584.1"/>
    <property type="molecule type" value="Genomic_DNA"/>
</dbReference>
<dbReference type="HOGENOM" id="CLU_2141872_0_0_7"/>
<organism evidence="1 2">
    <name type="scientific">Solidesulfovibrio magneticus (strain ATCC 700980 / DSM 13731 / RS-1)</name>
    <name type="common">Desulfovibrio magneticus</name>
    <dbReference type="NCBI Taxonomy" id="573370"/>
    <lineage>
        <taxon>Bacteria</taxon>
        <taxon>Pseudomonadati</taxon>
        <taxon>Thermodesulfobacteriota</taxon>
        <taxon>Desulfovibrionia</taxon>
        <taxon>Desulfovibrionales</taxon>
        <taxon>Desulfovibrionaceae</taxon>
        <taxon>Solidesulfovibrio</taxon>
    </lineage>
</organism>
<dbReference type="AlphaFoldDB" id="C4XP79"/>
<dbReference type="KEGG" id="dma:DMR_40930"/>
<evidence type="ECO:0008006" key="3">
    <source>
        <dbReference type="Google" id="ProtNLM"/>
    </source>
</evidence>
<sequence>MEENTRYKLEHAGDRFVETVEEFLGWLKNSTKGISLTYRIHCLEKDRTKSYARIGQRTVSLRRRHPHNELFSDEDLSQLFVEFDKADAELSQAKQEREARLYPRSEASAQPA</sequence>
<reference evidence="1 2" key="1">
    <citation type="journal article" date="2009" name="Genome Res.">
        <title>Whole genome sequence of Desulfovibrio magneticus strain RS-1 revealed common gene clusters in magnetotactic bacteria.</title>
        <authorList>
            <person name="Nakazawa H."/>
            <person name="Arakaki A."/>
            <person name="Narita-Yamada S."/>
            <person name="Yashiro I."/>
            <person name="Jinno K."/>
            <person name="Aoki N."/>
            <person name="Tsuruyama A."/>
            <person name="Okamura Y."/>
            <person name="Tanikawa S."/>
            <person name="Fujita N."/>
            <person name="Takeyama H."/>
            <person name="Matsunaga T."/>
        </authorList>
    </citation>
    <scope>NUCLEOTIDE SEQUENCE [LARGE SCALE GENOMIC DNA]</scope>
    <source>
        <strain evidence="2">ATCC 700980 / DSM 13731 / RS-1</strain>
    </source>
</reference>
<gene>
    <name evidence="1" type="ordered locus">DMR_40930</name>
</gene>
<dbReference type="STRING" id="573370.DMR_40930"/>
<protein>
    <recommendedName>
        <fullName evidence="3">Magnetosome protein Mad10</fullName>
    </recommendedName>
</protein>
<evidence type="ECO:0000313" key="2">
    <source>
        <dbReference type="Proteomes" id="UP000009071"/>
    </source>
</evidence>
<evidence type="ECO:0000313" key="1">
    <source>
        <dbReference type="EMBL" id="BAH77584.1"/>
    </source>
</evidence>
<dbReference type="Proteomes" id="UP000009071">
    <property type="component" value="Chromosome"/>
</dbReference>
<name>C4XP79_SOLM1</name>
<proteinExistence type="predicted"/>